<evidence type="ECO:0000313" key="1">
    <source>
        <dbReference type="EMBL" id="JAH58405.1"/>
    </source>
</evidence>
<proteinExistence type="predicted"/>
<protein>
    <submittedName>
        <fullName evidence="1">Uncharacterized protein</fullName>
    </submittedName>
</protein>
<dbReference type="EMBL" id="GBXM01050172">
    <property type="protein sequence ID" value="JAH58405.1"/>
    <property type="molecule type" value="Transcribed_RNA"/>
</dbReference>
<name>A0A0E9TZQ4_ANGAN</name>
<reference evidence="1" key="2">
    <citation type="journal article" date="2015" name="Fish Shellfish Immunol.">
        <title>Early steps in the European eel (Anguilla anguilla)-Vibrio vulnificus interaction in the gills: Role of the RtxA13 toxin.</title>
        <authorList>
            <person name="Callol A."/>
            <person name="Pajuelo D."/>
            <person name="Ebbesson L."/>
            <person name="Teles M."/>
            <person name="MacKenzie S."/>
            <person name="Amaro C."/>
        </authorList>
    </citation>
    <scope>NUCLEOTIDE SEQUENCE</scope>
</reference>
<organism evidence="1">
    <name type="scientific">Anguilla anguilla</name>
    <name type="common">European freshwater eel</name>
    <name type="synonym">Muraena anguilla</name>
    <dbReference type="NCBI Taxonomy" id="7936"/>
    <lineage>
        <taxon>Eukaryota</taxon>
        <taxon>Metazoa</taxon>
        <taxon>Chordata</taxon>
        <taxon>Craniata</taxon>
        <taxon>Vertebrata</taxon>
        <taxon>Euteleostomi</taxon>
        <taxon>Actinopterygii</taxon>
        <taxon>Neopterygii</taxon>
        <taxon>Teleostei</taxon>
        <taxon>Anguilliformes</taxon>
        <taxon>Anguillidae</taxon>
        <taxon>Anguilla</taxon>
    </lineage>
</organism>
<dbReference type="AlphaFoldDB" id="A0A0E9TZQ4"/>
<reference evidence="1" key="1">
    <citation type="submission" date="2014-11" db="EMBL/GenBank/DDBJ databases">
        <authorList>
            <person name="Amaro Gonzalez C."/>
        </authorList>
    </citation>
    <scope>NUCLEOTIDE SEQUENCE</scope>
</reference>
<accession>A0A0E9TZQ4</accession>
<sequence>MISAPLVIRARQVSILLVLLL</sequence>